<dbReference type="Gene3D" id="1.10.8.270">
    <property type="entry name" value="putative rabgap domain of human tbc1 domain family member 14 like domains"/>
    <property type="match status" value="1"/>
</dbReference>
<dbReference type="SMART" id="SM00164">
    <property type="entry name" value="TBC"/>
    <property type="match status" value="1"/>
</dbReference>
<evidence type="ECO:0000313" key="4">
    <source>
        <dbReference type="Ensembl" id="ENSMFAP00000018991.2"/>
    </source>
</evidence>
<dbReference type="Gene3D" id="1.10.472.80">
    <property type="entry name" value="Ypt/Rab-GAP domain of gyp1p, domain 3"/>
    <property type="match status" value="1"/>
</dbReference>
<dbReference type="FunFam" id="1.10.8.270:FF:000017">
    <property type="entry name" value="TBC1 domain family member 16"/>
    <property type="match status" value="1"/>
</dbReference>
<dbReference type="VEuPathDB" id="HostDB:ENSMFAG00000032537"/>
<evidence type="ECO:0000313" key="5">
    <source>
        <dbReference type="Proteomes" id="UP000233100"/>
    </source>
</evidence>
<accession>A0A2K5V2P2</accession>
<gene>
    <name evidence="4" type="primary">TBC1D16</name>
</gene>
<feature type="region of interest" description="Disordered" evidence="2">
    <location>
        <begin position="137"/>
        <end position="194"/>
    </location>
</feature>
<dbReference type="Pfam" id="PF00566">
    <property type="entry name" value="RabGAP-TBC"/>
    <property type="match status" value="1"/>
</dbReference>
<dbReference type="SUPFAM" id="SSF47923">
    <property type="entry name" value="Ypt/Rab-GAP domain of gyp1p"/>
    <property type="match status" value="2"/>
</dbReference>
<keyword evidence="1" id="KW-0343">GTPase activation</keyword>
<dbReference type="GO" id="GO:0005769">
    <property type="term" value="C:early endosome"/>
    <property type="evidence" value="ECO:0007669"/>
    <property type="project" value="Ensembl"/>
</dbReference>
<organism evidence="4 5">
    <name type="scientific">Macaca fascicularis</name>
    <name type="common">Crab-eating macaque</name>
    <name type="synonym">Cynomolgus monkey</name>
    <dbReference type="NCBI Taxonomy" id="9541"/>
    <lineage>
        <taxon>Eukaryota</taxon>
        <taxon>Metazoa</taxon>
        <taxon>Chordata</taxon>
        <taxon>Craniata</taxon>
        <taxon>Vertebrata</taxon>
        <taxon>Euteleostomi</taxon>
        <taxon>Mammalia</taxon>
        <taxon>Eutheria</taxon>
        <taxon>Euarchontoglires</taxon>
        <taxon>Primates</taxon>
        <taxon>Haplorrhini</taxon>
        <taxon>Catarrhini</taxon>
        <taxon>Cercopithecidae</taxon>
        <taxon>Cercopithecinae</taxon>
        <taxon>Macaca</taxon>
    </lineage>
</organism>
<dbReference type="STRING" id="9541.ENSMFAP00000018991"/>
<dbReference type="GO" id="GO:0005096">
    <property type="term" value="F:GTPase activator activity"/>
    <property type="evidence" value="ECO:0007669"/>
    <property type="project" value="UniProtKB-KW"/>
</dbReference>
<feature type="compositionally biased region" description="Polar residues" evidence="2">
    <location>
        <begin position="83"/>
        <end position="94"/>
    </location>
</feature>
<feature type="compositionally biased region" description="Low complexity" evidence="2">
    <location>
        <begin position="224"/>
        <end position="233"/>
    </location>
</feature>
<dbReference type="PANTHER" id="PTHR22957">
    <property type="entry name" value="TBC1 DOMAIN FAMILY MEMBER GTPASE-ACTIVATING PROTEIN"/>
    <property type="match status" value="1"/>
</dbReference>
<reference evidence="4 5" key="1">
    <citation type="submission" date="2013-03" db="EMBL/GenBank/DDBJ databases">
        <authorList>
            <person name="Warren W."/>
            <person name="Wilson R.K."/>
        </authorList>
    </citation>
    <scope>NUCLEOTIDE SEQUENCE</scope>
</reference>
<evidence type="ECO:0000256" key="2">
    <source>
        <dbReference type="SAM" id="MobiDB-lite"/>
    </source>
</evidence>
<evidence type="ECO:0000259" key="3">
    <source>
        <dbReference type="PROSITE" id="PS50086"/>
    </source>
</evidence>
<feature type="region of interest" description="Disordered" evidence="2">
    <location>
        <begin position="45"/>
        <end position="105"/>
    </location>
</feature>
<keyword evidence="5" id="KW-1185">Reference proteome</keyword>
<dbReference type="Ensembl" id="ENSMFAT00000069539.2">
    <property type="protein sequence ID" value="ENSMFAP00000018991.2"/>
    <property type="gene ID" value="ENSMFAG00000032537.2"/>
</dbReference>
<feature type="region of interest" description="Disordered" evidence="2">
    <location>
        <begin position="703"/>
        <end position="734"/>
    </location>
</feature>
<feature type="domain" description="Rab-GAP TBC" evidence="3">
    <location>
        <begin position="392"/>
        <end position="602"/>
    </location>
</feature>
<dbReference type="Bgee" id="ENSMFAG00000032537">
    <property type="expression patterns" value="Expressed in cerebellum and 13 other cell types or tissues"/>
</dbReference>
<reference evidence="4" key="3">
    <citation type="submission" date="2025-09" db="UniProtKB">
        <authorList>
            <consortium name="Ensembl"/>
        </authorList>
    </citation>
    <scope>IDENTIFICATION</scope>
</reference>
<reference evidence="4" key="2">
    <citation type="submission" date="2025-08" db="UniProtKB">
        <authorList>
            <consortium name="Ensembl"/>
        </authorList>
    </citation>
    <scope>IDENTIFICATION</scope>
</reference>
<evidence type="ECO:0000256" key="1">
    <source>
        <dbReference type="ARBA" id="ARBA00022468"/>
    </source>
</evidence>
<dbReference type="GO" id="GO:0005829">
    <property type="term" value="C:cytosol"/>
    <property type="evidence" value="ECO:0007669"/>
    <property type="project" value="Ensembl"/>
</dbReference>
<sequence length="734" mass="83180">MERSSTPRIMSACTRRRGCRGWGSTTQVTCACTWRRMRCWEPPSSWRGSPTLASRGRTRRPYATSRPRAPPFARHPALVAGRTRSSGASHQPSPTELRPTLTPKDEDILVVTQSIPDGVLASPALEDEEKLAQGLGVDGAQPASQPARSPSGILSTVSPQDVTEEAQELRPEAGEEDGSLELSAEGVSRDSSFDSDSDAFSSPFCLSPISAALAESRGSVFLESDSSPPSSSDTGLRFPDSNGLLQTPRWDEPQRVCALEQICGVFRVDLGHMRSLRLFFSDEACTSGQLVVASRESQYKVFHFHHGGLDKLSDVFQQWKYCTEMQLKDQQVAPDKTCMQFSIRRPKLPSSETHPEESMYKRLGVSAWLNHLNELGQVEEEYKLRKAIFFGGIDVSIRGEVWPFLLRYYSHESTSEEREALRLQKRKEYSEIQQKRLSMTPEEHRAFWRNVQFTVDKDVVRTDRNNQFFRGEDNPNVESMRRILLNYAVYNPAVGYSQGMSDLVAPILAEVLDESDTFWCFVGLMQNTIFVSSPRDEDMEKQLLYLRELLRLTHVRFYQHLVSLGEDGLQMLFCHRWLLLCFKREFPEAEALRIWEACWAHYQTDYFHLFICVAIVAIYGDDVIEQQLATDQMLLHFGNLAMHMNGELVLRKARSLLYQFRLLPRIPCSLHDLCKLCGTGMWDSGYMPAVECTGHHPGSESCPYGGTVEMPSPKPLREGKKGPKTPQDGFGFRR</sequence>
<dbReference type="InterPro" id="IPR035969">
    <property type="entry name" value="Rab-GAP_TBC_sf"/>
</dbReference>
<protein>
    <submittedName>
        <fullName evidence="4">TBC1 domain family member 16</fullName>
    </submittedName>
</protein>
<dbReference type="GO" id="GO:0001919">
    <property type="term" value="P:regulation of receptor recycling"/>
    <property type="evidence" value="ECO:0007669"/>
    <property type="project" value="Ensembl"/>
</dbReference>
<dbReference type="Proteomes" id="UP000233100">
    <property type="component" value="Chromosome 16"/>
</dbReference>
<dbReference type="PROSITE" id="PS51257">
    <property type="entry name" value="PROKAR_LIPOPROTEIN"/>
    <property type="match status" value="1"/>
</dbReference>
<feature type="compositionally biased region" description="Polar residues" evidence="2">
    <location>
        <begin position="142"/>
        <end position="161"/>
    </location>
</feature>
<dbReference type="AlphaFoldDB" id="A0A2K5V2P2"/>
<dbReference type="FunFam" id="1.10.472.80:FF:000020">
    <property type="entry name" value="TBC1 domain family, member 16"/>
    <property type="match status" value="1"/>
</dbReference>
<dbReference type="PROSITE" id="PS50086">
    <property type="entry name" value="TBC_RABGAP"/>
    <property type="match status" value="1"/>
</dbReference>
<proteinExistence type="predicted"/>
<dbReference type="PANTHER" id="PTHR22957:SF547">
    <property type="entry name" value="TBC1 DOMAIN FAMILY MEMBER 16"/>
    <property type="match status" value="1"/>
</dbReference>
<dbReference type="InterPro" id="IPR000195">
    <property type="entry name" value="Rab-GAP-TBC_dom"/>
</dbReference>
<name>A0A2K5V2P2_MACFA</name>
<feature type="region of interest" description="Disordered" evidence="2">
    <location>
        <begin position="221"/>
        <end position="246"/>
    </location>
</feature>
<dbReference type="GeneTree" id="ENSGT00940000158541"/>